<comment type="caution">
    <text evidence="5">The sequence shown here is derived from an EMBL/GenBank/DDBJ whole genome shotgun (WGS) entry which is preliminary data.</text>
</comment>
<dbReference type="PANTHER" id="PTHR43280">
    <property type="entry name" value="ARAC-FAMILY TRANSCRIPTIONAL REGULATOR"/>
    <property type="match status" value="1"/>
</dbReference>
<dbReference type="Pfam" id="PF12833">
    <property type="entry name" value="HTH_18"/>
    <property type="match status" value="1"/>
</dbReference>
<dbReference type="SUPFAM" id="SSF46689">
    <property type="entry name" value="Homeodomain-like"/>
    <property type="match status" value="2"/>
</dbReference>
<evidence type="ECO:0000259" key="4">
    <source>
        <dbReference type="PROSITE" id="PS01124"/>
    </source>
</evidence>
<evidence type="ECO:0000313" key="6">
    <source>
        <dbReference type="Proteomes" id="UP000651085"/>
    </source>
</evidence>
<dbReference type="PRINTS" id="PR00032">
    <property type="entry name" value="HTHARAC"/>
</dbReference>
<keyword evidence="6" id="KW-1185">Reference proteome</keyword>
<dbReference type="GO" id="GO:0003700">
    <property type="term" value="F:DNA-binding transcription factor activity"/>
    <property type="evidence" value="ECO:0007669"/>
    <property type="project" value="InterPro"/>
</dbReference>
<dbReference type="Gene3D" id="1.10.10.60">
    <property type="entry name" value="Homeodomain-like"/>
    <property type="match status" value="2"/>
</dbReference>
<dbReference type="InterPro" id="IPR020449">
    <property type="entry name" value="Tscrpt_reg_AraC-type_HTH"/>
</dbReference>
<gene>
    <name evidence="5" type="ORF">H8744_06760</name>
</gene>
<dbReference type="Proteomes" id="UP000651085">
    <property type="component" value="Unassembled WGS sequence"/>
</dbReference>
<dbReference type="GO" id="GO:0043565">
    <property type="term" value="F:sequence-specific DNA binding"/>
    <property type="evidence" value="ECO:0007669"/>
    <property type="project" value="InterPro"/>
</dbReference>
<reference evidence="5" key="1">
    <citation type="submission" date="2020-08" db="EMBL/GenBank/DDBJ databases">
        <title>Genome public.</title>
        <authorList>
            <person name="Liu C."/>
            <person name="Sun Q."/>
        </authorList>
    </citation>
    <scope>NUCLEOTIDE SEQUENCE</scope>
    <source>
        <strain evidence="5">N12</strain>
    </source>
</reference>
<dbReference type="AlphaFoldDB" id="A0A926F6V0"/>
<name>A0A926F6V0_9BACT</name>
<dbReference type="RefSeq" id="WP_262434122.1">
    <property type="nucleotide sequence ID" value="NZ_JACRTF010000001.1"/>
</dbReference>
<dbReference type="Pfam" id="PF02311">
    <property type="entry name" value="AraC_binding"/>
    <property type="match status" value="1"/>
</dbReference>
<proteinExistence type="predicted"/>
<dbReference type="Gene3D" id="2.60.120.280">
    <property type="entry name" value="Regulatory protein AraC"/>
    <property type="match status" value="1"/>
</dbReference>
<evidence type="ECO:0000313" key="5">
    <source>
        <dbReference type="EMBL" id="MBC8592960.1"/>
    </source>
</evidence>
<evidence type="ECO:0000256" key="3">
    <source>
        <dbReference type="ARBA" id="ARBA00023163"/>
    </source>
</evidence>
<sequence>MPRIREGFKGERIAVLPVFLIEELKRDYLGKELYITDIGYYPHAGFHYCERTDAEANEFVLIYCVEGEGWFELDRKKQTVTANQFFILPEHKAHSYGSSTQNPWSIYWMHFNGEKAAFFSSGFDRPHDIAPAEHSRIKERLGLFEEIYLSISSGYNKNNMLYATTSLFHFLGSMKFIGEYRECRSPKEARPKDVVQLAIHYMQENLNRSIRLKDIAAEVKLSISYFSSLFEEKTGYSPLRYLAYLRIQEACHYLDFTNLKISQISPLVGYEDSFYFSRLFTKTMGMSPSEYKAKKKG</sequence>
<evidence type="ECO:0000256" key="1">
    <source>
        <dbReference type="ARBA" id="ARBA00023015"/>
    </source>
</evidence>
<keyword evidence="3" id="KW-0804">Transcription</keyword>
<dbReference type="SUPFAM" id="SSF51215">
    <property type="entry name" value="Regulatory protein AraC"/>
    <property type="match status" value="1"/>
</dbReference>
<keyword evidence="1" id="KW-0805">Transcription regulation</keyword>
<dbReference type="InterPro" id="IPR003313">
    <property type="entry name" value="AraC-bd"/>
</dbReference>
<feature type="domain" description="HTH araC/xylS-type" evidence="4">
    <location>
        <begin position="196"/>
        <end position="294"/>
    </location>
</feature>
<protein>
    <submittedName>
        <fullName evidence="5">AraC family transcriptional regulator</fullName>
    </submittedName>
</protein>
<dbReference type="InterPro" id="IPR037923">
    <property type="entry name" value="HTH-like"/>
</dbReference>
<keyword evidence="2" id="KW-0238">DNA-binding</keyword>
<organism evidence="5 6">
    <name type="scientific">Jilunia laotingensis</name>
    <dbReference type="NCBI Taxonomy" id="2763675"/>
    <lineage>
        <taxon>Bacteria</taxon>
        <taxon>Pseudomonadati</taxon>
        <taxon>Bacteroidota</taxon>
        <taxon>Bacteroidia</taxon>
        <taxon>Bacteroidales</taxon>
        <taxon>Bacteroidaceae</taxon>
        <taxon>Jilunia</taxon>
    </lineage>
</organism>
<dbReference type="SMART" id="SM00342">
    <property type="entry name" value="HTH_ARAC"/>
    <property type="match status" value="1"/>
</dbReference>
<dbReference type="EMBL" id="JACRTF010000001">
    <property type="protein sequence ID" value="MBC8592960.1"/>
    <property type="molecule type" value="Genomic_DNA"/>
</dbReference>
<dbReference type="CDD" id="cd06986">
    <property type="entry name" value="cupin_MmsR-like_N"/>
    <property type="match status" value="1"/>
</dbReference>
<evidence type="ECO:0000256" key="2">
    <source>
        <dbReference type="ARBA" id="ARBA00023125"/>
    </source>
</evidence>
<dbReference type="InterPro" id="IPR009057">
    <property type="entry name" value="Homeodomain-like_sf"/>
</dbReference>
<dbReference type="InterPro" id="IPR018060">
    <property type="entry name" value="HTH_AraC"/>
</dbReference>
<dbReference type="PROSITE" id="PS01124">
    <property type="entry name" value="HTH_ARAC_FAMILY_2"/>
    <property type="match status" value="1"/>
</dbReference>
<accession>A0A926F6V0</accession>
<dbReference type="PANTHER" id="PTHR43280:SF30">
    <property type="entry name" value="MMSAB OPERON REGULATORY PROTEIN"/>
    <property type="match status" value="1"/>
</dbReference>